<reference evidence="1 2" key="1">
    <citation type="submission" date="2013-08" db="EMBL/GenBank/DDBJ databases">
        <authorList>
            <person name="Weinstock G."/>
            <person name="Sodergren E."/>
            <person name="Wylie T."/>
            <person name="Fulton L."/>
            <person name="Fulton R."/>
            <person name="Fronick C."/>
            <person name="O'Laughlin M."/>
            <person name="Godfrey J."/>
            <person name="Miner T."/>
            <person name="Herter B."/>
            <person name="Appelbaum E."/>
            <person name="Cordes M."/>
            <person name="Lek S."/>
            <person name="Wollam A."/>
            <person name="Pepin K.H."/>
            <person name="Palsikar V.B."/>
            <person name="Mitreva M."/>
            <person name="Wilson R.K."/>
        </authorList>
    </citation>
    <scope>NUCLEOTIDE SEQUENCE [LARGE SCALE GENOMIC DNA]</scope>
    <source>
        <strain evidence="1 2">ATCC 15930</strain>
    </source>
</reference>
<organism evidence="1 2">
    <name type="scientific">Hoylesella loescheii DSM 19665 = JCM 12249 = ATCC 15930</name>
    <dbReference type="NCBI Taxonomy" id="1122985"/>
    <lineage>
        <taxon>Bacteria</taxon>
        <taxon>Pseudomonadati</taxon>
        <taxon>Bacteroidota</taxon>
        <taxon>Bacteroidia</taxon>
        <taxon>Bacteroidales</taxon>
        <taxon>Prevotellaceae</taxon>
        <taxon>Hoylesella</taxon>
    </lineage>
</organism>
<dbReference type="AlphaFoldDB" id="A0A069QLI5"/>
<dbReference type="EMBL" id="JNGW01000012">
    <property type="protein sequence ID" value="KDR53713.1"/>
    <property type="molecule type" value="Genomic_DNA"/>
</dbReference>
<gene>
    <name evidence="1" type="ORF">HMPREF1991_00079</name>
</gene>
<evidence type="ECO:0000313" key="1">
    <source>
        <dbReference type="EMBL" id="KDR53713.1"/>
    </source>
</evidence>
<evidence type="ECO:0000313" key="2">
    <source>
        <dbReference type="Proteomes" id="UP000027442"/>
    </source>
</evidence>
<proteinExistence type="predicted"/>
<protein>
    <submittedName>
        <fullName evidence="1">Uncharacterized protein</fullName>
    </submittedName>
</protein>
<keyword evidence="2" id="KW-1185">Reference proteome</keyword>
<dbReference type="PATRIC" id="fig|1122985.7.peg.87"/>
<dbReference type="Proteomes" id="UP000027442">
    <property type="component" value="Unassembled WGS sequence"/>
</dbReference>
<name>A0A069QLI5_HOYLO</name>
<accession>A0A069QLI5</accession>
<sequence length="45" mass="5285">MLYKEVHNHIVLTLQPFPIDIKKNKKVVSINIKTTFQSNFLSTKK</sequence>
<comment type="caution">
    <text evidence="1">The sequence shown here is derived from an EMBL/GenBank/DDBJ whole genome shotgun (WGS) entry which is preliminary data.</text>
</comment>
<dbReference type="HOGENOM" id="CLU_3203518_0_0_10"/>